<evidence type="ECO:0000313" key="5">
    <source>
        <dbReference type="Proteomes" id="UP000279057"/>
    </source>
</evidence>
<dbReference type="EMBL" id="RBPT01000549">
    <property type="protein sequence ID" value="RMO34983.1"/>
    <property type="molecule type" value="Genomic_DNA"/>
</dbReference>
<name>A0A0P9RBQ6_PSESG</name>
<sequence length="98" mass="10553">MTLLISRQRWQQLLVDGLADGGEEGGAAGQELLYQTSQGCSAFGVQAANGLRAGLFSGCAAGCFEAQGSELAEQVFLVNQICVHHGFCSFDRAFFRFW</sequence>
<dbReference type="AlphaFoldDB" id="A0A0P9RBQ6"/>
<dbReference type="EMBL" id="RBPS01000215">
    <property type="protein sequence ID" value="RMO35612.1"/>
    <property type="molecule type" value="Genomic_DNA"/>
</dbReference>
<gene>
    <name evidence="2" type="ORF">ALQ41_04567</name>
    <name evidence="3" type="ORF">ALQ42_04378</name>
    <name evidence="1" type="ORF">ALQ74_04410</name>
</gene>
<evidence type="ECO:0000313" key="1">
    <source>
        <dbReference type="EMBL" id="RMM63368.1"/>
    </source>
</evidence>
<evidence type="ECO:0000313" key="4">
    <source>
        <dbReference type="Proteomes" id="UP000273536"/>
    </source>
</evidence>
<accession>A0A0P9RBQ6</accession>
<dbReference type="Proteomes" id="UP000279057">
    <property type="component" value="Unassembled WGS sequence"/>
</dbReference>
<evidence type="ECO:0000313" key="6">
    <source>
        <dbReference type="Proteomes" id="UP000280599"/>
    </source>
</evidence>
<dbReference type="EMBL" id="RBOM01000172">
    <property type="protein sequence ID" value="RMM63368.1"/>
    <property type="molecule type" value="Genomic_DNA"/>
</dbReference>
<comment type="caution">
    <text evidence="1">The sequence shown here is derived from an EMBL/GenBank/DDBJ whole genome shotgun (WGS) entry which is preliminary data.</text>
</comment>
<proteinExistence type="predicted"/>
<evidence type="ECO:0000313" key="3">
    <source>
        <dbReference type="EMBL" id="RMO35612.1"/>
    </source>
</evidence>
<organism evidence="1 5">
    <name type="scientific">Pseudomonas savastanoi pv. glycinea</name>
    <name type="common">Pseudomonas syringae pv. glycinea</name>
    <dbReference type="NCBI Taxonomy" id="318"/>
    <lineage>
        <taxon>Bacteria</taxon>
        <taxon>Pseudomonadati</taxon>
        <taxon>Pseudomonadota</taxon>
        <taxon>Gammaproteobacteria</taxon>
        <taxon>Pseudomonadales</taxon>
        <taxon>Pseudomonadaceae</taxon>
        <taxon>Pseudomonas</taxon>
    </lineage>
</organism>
<dbReference type="Proteomes" id="UP000280599">
    <property type="component" value="Unassembled WGS sequence"/>
</dbReference>
<protein>
    <submittedName>
        <fullName evidence="1">Uncharacterized protein</fullName>
    </submittedName>
</protein>
<dbReference type="Proteomes" id="UP000273536">
    <property type="component" value="Unassembled WGS sequence"/>
</dbReference>
<reference evidence="4 5" key="1">
    <citation type="submission" date="2018-08" db="EMBL/GenBank/DDBJ databases">
        <title>Recombination of ecologically and evolutionarily significant loci maintains genetic cohesion in the Pseudomonas syringae species complex.</title>
        <authorList>
            <person name="Dillon M."/>
            <person name="Thakur S."/>
            <person name="Almeida R.N.D."/>
            <person name="Weir B.S."/>
            <person name="Guttman D.S."/>
        </authorList>
    </citation>
    <scope>NUCLEOTIDE SEQUENCE [LARGE SCALE GENOMIC DNA]</scope>
    <source>
        <strain evidence="1 5">ICMP 4332</strain>
        <strain evidence="3 4">ICMP 6372</strain>
        <strain evidence="2 6">ICMP 867</strain>
    </source>
</reference>
<evidence type="ECO:0000313" key="2">
    <source>
        <dbReference type="EMBL" id="RMO34983.1"/>
    </source>
</evidence>